<sequence length="527" mass="59404">MLRISVTELTLVLLAVCVIYRGFHLKPFRLPRQPSIREFRAEYSDASDVLSRQINTEQRAEAQSPRRKVPHDTRQKSAEKRQRPLLATSLGHGIGLREHPNMEVAAQRRGGPPQEGGGSDNPEDPPQMGGRPPEQQAVSPTAGGSSGPDEEKLEHQGGATPEEARERPITLGGEPEWHHDTSGIPGGIGPPKGAAEELYLLHSNHFHLHQRQFEIDGNRGGRIGNNGKPRSAVLRYPIAMQDGSQLYEQTHFASEDLDSLPYNDSRWSFATCAIVSNSGSLLNTVYGGEIDEHDMVMRINHAPVHGFERHVGSKTTFDVCNRPHAHRLSKLSTLRKDQKASLVLFETLNWNTYYHLYNHLFRAFPFPGTVVLSPDLLISMIELWKQLAAKFPKEAYSCSAIRRAVLQGPESKRCHVMRQDCQSHICKPSSGFFALVFAAQMCNKITLYGFEAYRFNSRMEKVTKYHYFDDETGTTNVHSFVLLMKVFRYLSERYPITIKTSEAGQMDIDELHDLRRRCLKANASARP</sequence>
<dbReference type="Gene3D" id="3.90.1480.20">
    <property type="entry name" value="Glycosyl transferase family 29"/>
    <property type="match status" value="1"/>
</dbReference>
<dbReference type="GO" id="GO:0008373">
    <property type="term" value="F:sialyltransferase activity"/>
    <property type="evidence" value="ECO:0007669"/>
    <property type="project" value="InterPro"/>
</dbReference>
<feature type="compositionally biased region" description="Basic and acidic residues" evidence="11">
    <location>
        <begin position="70"/>
        <end position="82"/>
    </location>
</feature>
<dbReference type="CDD" id="cd19952">
    <property type="entry name" value="GT29"/>
    <property type="match status" value="1"/>
</dbReference>
<keyword evidence="6" id="KW-0735">Signal-anchor</keyword>
<protein>
    <submittedName>
        <fullName evidence="12">Sialyltransferase-like protein</fullName>
    </submittedName>
</protein>
<dbReference type="InterPro" id="IPR050943">
    <property type="entry name" value="Glycosyltr_29_Sialyltrsf"/>
</dbReference>
<gene>
    <name evidence="12" type="ORF">TSPGSL018_1446</name>
</gene>
<evidence type="ECO:0000256" key="11">
    <source>
        <dbReference type="SAM" id="MobiDB-lite"/>
    </source>
</evidence>
<accession>A0A061SMZ3</accession>
<keyword evidence="8" id="KW-0333">Golgi apparatus</keyword>
<keyword evidence="7" id="KW-1133">Transmembrane helix</keyword>
<organism evidence="12">
    <name type="scientific">Tetraselmis sp. GSL018</name>
    <dbReference type="NCBI Taxonomy" id="582737"/>
    <lineage>
        <taxon>Eukaryota</taxon>
        <taxon>Viridiplantae</taxon>
        <taxon>Chlorophyta</taxon>
        <taxon>core chlorophytes</taxon>
        <taxon>Chlorodendrophyceae</taxon>
        <taxon>Chlorodendrales</taxon>
        <taxon>Chlorodendraceae</taxon>
        <taxon>Tetraselmis</taxon>
    </lineage>
</organism>
<dbReference type="InterPro" id="IPR001675">
    <property type="entry name" value="Glyco_trans_29"/>
</dbReference>
<evidence type="ECO:0000256" key="1">
    <source>
        <dbReference type="ARBA" id="ARBA00004323"/>
    </source>
</evidence>
<dbReference type="PANTHER" id="PTHR11987">
    <property type="entry name" value="ALPHA-2,8-SIALYLTRANSFERASE"/>
    <property type="match status" value="1"/>
</dbReference>
<feature type="region of interest" description="Disordered" evidence="11">
    <location>
        <begin position="56"/>
        <end position="166"/>
    </location>
</feature>
<proteinExistence type="inferred from homology"/>
<name>A0A061SMZ3_9CHLO</name>
<comment type="subcellular location">
    <subcellularLocation>
        <location evidence="1">Golgi apparatus membrane</location>
        <topology evidence="1">Single-pass type II membrane protein</topology>
    </subcellularLocation>
</comment>
<evidence type="ECO:0000256" key="7">
    <source>
        <dbReference type="ARBA" id="ARBA00022989"/>
    </source>
</evidence>
<dbReference type="EMBL" id="GBEZ01000651">
    <property type="protein sequence ID" value="JAC84250.1"/>
    <property type="molecule type" value="Transcribed_RNA"/>
</dbReference>
<dbReference type="GO" id="GO:0000139">
    <property type="term" value="C:Golgi membrane"/>
    <property type="evidence" value="ECO:0007669"/>
    <property type="project" value="UniProtKB-SubCell"/>
</dbReference>
<dbReference type="InterPro" id="IPR038578">
    <property type="entry name" value="GT29-like_sf"/>
</dbReference>
<evidence type="ECO:0000256" key="6">
    <source>
        <dbReference type="ARBA" id="ARBA00022968"/>
    </source>
</evidence>
<keyword evidence="9" id="KW-0472">Membrane</keyword>
<comment type="similarity">
    <text evidence="2">Belongs to the glycosyltransferase 29 family.</text>
</comment>
<dbReference type="PANTHER" id="PTHR11987:SF36">
    <property type="entry name" value="SIA-ALPHA-2,3-GAL-BETA-1,4-GLCNAC-R:ALPHA 2,8-SIALYLTRANSFERASE"/>
    <property type="match status" value="1"/>
</dbReference>
<evidence type="ECO:0000256" key="10">
    <source>
        <dbReference type="ARBA" id="ARBA00023180"/>
    </source>
</evidence>
<evidence type="ECO:0000256" key="4">
    <source>
        <dbReference type="ARBA" id="ARBA00022679"/>
    </source>
</evidence>
<evidence type="ECO:0000313" key="12">
    <source>
        <dbReference type="EMBL" id="JAC84250.1"/>
    </source>
</evidence>
<dbReference type="AlphaFoldDB" id="A0A061SMZ3"/>
<evidence type="ECO:0000256" key="2">
    <source>
        <dbReference type="ARBA" id="ARBA00006003"/>
    </source>
</evidence>
<keyword evidence="3 12" id="KW-0328">Glycosyltransferase</keyword>
<reference evidence="12" key="1">
    <citation type="submission" date="2014-05" db="EMBL/GenBank/DDBJ databases">
        <title>The transcriptome of the halophilic microalga Tetraselmis sp. GSL018 isolated from the Great Salt Lake, Utah.</title>
        <authorList>
            <person name="Jinkerson R.E."/>
            <person name="D'Adamo S."/>
            <person name="Posewitz M.C."/>
        </authorList>
    </citation>
    <scope>NUCLEOTIDE SEQUENCE</scope>
    <source>
        <strain evidence="12">GSL018</strain>
    </source>
</reference>
<dbReference type="Pfam" id="PF00777">
    <property type="entry name" value="Glyco_transf_29"/>
    <property type="match status" value="1"/>
</dbReference>
<keyword evidence="4 12" id="KW-0808">Transferase</keyword>
<evidence type="ECO:0000256" key="9">
    <source>
        <dbReference type="ARBA" id="ARBA00023136"/>
    </source>
</evidence>
<evidence type="ECO:0000256" key="3">
    <source>
        <dbReference type="ARBA" id="ARBA00022676"/>
    </source>
</evidence>
<keyword evidence="5" id="KW-0812">Transmembrane</keyword>
<evidence type="ECO:0000256" key="8">
    <source>
        <dbReference type="ARBA" id="ARBA00023034"/>
    </source>
</evidence>
<evidence type="ECO:0000256" key="5">
    <source>
        <dbReference type="ARBA" id="ARBA00022692"/>
    </source>
</evidence>
<keyword evidence="10" id="KW-0325">Glycoprotein</keyword>